<evidence type="ECO:0000313" key="3">
    <source>
        <dbReference type="Proteomes" id="UP000051999"/>
    </source>
</evidence>
<dbReference type="Proteomes" id="UP000051999">
    <property type="component" value="Unassembled WGS sequence"/>
</dbReference>
<name>A0A0R1RGI0_9LACO</name>
<dbReference type="SMART" id="SM00530">
    <property type="entry name" value="HTH_XRE"/>
    <property type="match status" value="1"/>
</dbReference>
<dbReference type="EMBL" id="AZFF01000038">
    <property type="protein sequence ID" value="KRL52504.1"/>
    <property type="molecule type" value="Genomic_DNA"/>
</dbReference>
<dbReference type="PROSITE" id="PS50943">
    <property type="entry name" value="HTH_CROC1"/>
    <property type="match status" value="1"/>
</dbReference>
<dbReference type="PATRIC" id="fig|1114972.6.peg.1960"/>
<dbReference type="InterPro" id="IPR001387">
    <property type="entry name" value="Cro/C1-type_HTH"/>
</dbReference>
<gene>
    <name evidence="2" type="ORF">FD35_GL001922</name>
</gene>
<dbReference type="Gene3D" id="1.10.260.40">
    <property type="entry name" value="lambda repressor-like DNA-binding domains"/>
    <property type="match status" value="1"/>
</dbReference>
<dbReference type="RefSeq" id="WP_017261387.1">
    <property type="nucleotide sequence ID" value="NZ_AUAW01000036.1"/>
</dbReference>
<feature type="domain" description="HTH cro/C1-type" evidence="1">
    <location>
        <begin position="36"/>
        <end position="83"/>
    </location>
</feature>
<dbReference type="CDD" id="cd00093">
    <property type="entry name" value="HTH_XRE"/>
    <property type="match status" value="1"/>
</dbReference>
<protein>
    <recommendedName>
        <fullName evidence="1">HTH cro/C1-type domain-containing protein</fullName>
    </recommendedName>
</protein>
<keyword evidence="3" id="KW-1185">Reference proteome</keyword>
<dbReference type="AlphaFoldDB" id="A0A0R1RGI0"/>
<evidence type="ECO:0000259" key="1">
    <source>
        <dbReference type="PROSITE" id="PS50943"/>
    </source>
</evidence>
<dbReference type="GO" id="GO:0003677">
    <property type="term" value="F:DNA binding"/>
    <property type="evidence" value="ECO:0007669"/>
    <property type="project" value="InterPro"/>
</dbReference>
<proteinExistence type="predicted"/>
<dbReference type="OrthoDB" id="2224162at2"/>
<dbReference type="InterPro" id="IPR010982">
    <property type="entry name" value="Lambda_DNA-bd_dom_sf"/>
</dbReference>
<organism evidence="2 3">
    <name type="scientific">Furfurilactobacillus rossiae DSM 15814</name>
    <dbReference type="NCBI Taxonomy" id="1114972"/>
    <lineage>
        <taxon>Bacteria</taxon>
        <taxon>Bacillati</taxon>
        <taxon>Bacillota</taxon>
        <taxon>Bacilli</taxon>
        <taxon>Lactobacillales</taxon>
        <taxon>Lactobacillaceae</taxon>
        <taxon>Furfurilactobacillus</taxon>
    </lineage>
</organism>
<dbReference type="SUPFAM" id="SSF47413">
    <property type="entry name" value="lambda repressor-like DNA-binding domains"/>
    <property type="match status" value="1"/>
</dbReference>
<dbReference type="Pfam" id="PF01381">
    <property type="entry name" value="HTH_3"/>
    <property type="match status" value="1"/>
</dbReference>
<evidence type="ECO:0000313" key="2">
    <source>
        <dbReference type="EMBL" id="KRL52504.1"/>
    </source>
</evidence>
<reference evidence="2 3" key="1">
    <citation type="journal article" date="2015" name="Genome Announc.">
        <title>Expanding the biotechnology potential of lactobacilli through comparative genomics of 213 strains and associated genera.</title>
        <authorList>
            <person name="Sun Z."/>
            <person name="Harris H.M."/>
            <person name="McCann A."/>
            <person name="Guo C."/>
            <person name="Argimon S."/>
            <person name="Zhang W."/>
            <person name="Yang X."/>
            <person name="Jeffery I.B."/>
            <person name="Cooney J.C."/>
            <person name="Kagawa T.F."/>
            <person name="Liu W."/>
            <person name="Song Y."/>
            <person name="Salvetti E."/>
            <person name="Wrobel A."/>
            <person name="Rasinkangas P."/>
            <person name="Parkhill J."/>
            <person name="Rea M.C."/>
            <person name="O'Sullivan O."/>
            <person name="Ritari J."/>
            <person name="Douillard F.P."/>
            <person name="Paul Ross R."/>
            <person name="Yang R."/>
            <person name="Briner A.E."/>
            <person name="Felis G.E."/>
            <person name="de Vos W.M."/>
            <person name="Barrangou R."/>
            <person name="Klaenhammer T.R."/>
            <person name="Caufield P.W."/>
            <person name="Cui Y."/>
            <person name="Zhang H."/>
            <person name="O'Toole P.W."/>
        </authorList>
    </citation>
    <scope>NUCLEOTIDE SEQUENCE [LARGE SCALE GENOMIC DNA]</scope>
    <source>
        <strain evidence="2 3">DSM 15814</strain>
    </source>
</reference>
<comment type="caution">
    <text evidence="2">The sequence shown here is derived from an EMBL/GenBank/DDBJ whole genome shotgun (WGS) entry which is preliminary data.</text>
</comment>
<accession>A0A0R1RGI0</accession>
<sequence>MELKSIDSLIDEDLKEPAKKRLFEEAQKRNNAAVEIYDLRNQMRLSRRQLAKKSGVSKKVIIQIEQGQMIPSDESMEIMEQVLRSLGKNSNSPLAYQK</sequence>